<organism evidence="7 8">
    <name type="scientific">Piscinibacter gummiphilus</name>
    <dbReference type="NCBI Taxonomy" id="946333"/>
    <lineage>
        <taxon>Bacteria</taxon>
        <taxon>Pseudomonadati</taxon>
        <taxon>Pseudomonadota</taxon>
        <taxon>Betaproteobacteria</taxon>
        <taxon>Burkholderiales</taxon>
        <taxon>Sphaerotilaceae</taxon>
        <taxon>Piscinibacter</taxon>
    </lineage>
</organism>
<proteinExistence type="predicted"/>
<feature type="domain" description="Yip1" evidence="6">
    <location>
        <begin position="10"/>
        <end position="178"/>
    </location>
</feature>
<evidence type="ECO:0000256" key="1">
    <source>
        <dbReference type="ARBA" id="ARBA00004141"/>
    </source>
</evidence>
<accession>A0ABZ0CZN8</accession>
<name>A0ABZ0CZN8_9BURK</name>
<keyword evidence="8" id="KW-1185">Reference proteome</keyword>
<keyword evidence="4 5" id="KW-0472">Membrane</keyword>
<feature type="transmembrane region" description="Helical" evidence="5">
    <location>
        <begin position="161"/>
        <end position="186"/>
    </location>
</feature>
<evidence type="ECO:0000256" key="2">
    <source>
        <dbReference type="ARBA" id="ARBA00022692"/>
    </source>
</evidence>
<gene>
    <name evidence="7" type="ORF">RXV79_25845</name>
</gene>
<feature type="transmembrane region" description="Helical" evidence="5">
    <location>
        <begin position="134"/>
        <end position="154"/>
    </location>
</feature>
<dbReference type="Pfam" id="PF04893">
    <property type="entry name" value="Yip1"/>
    <property type="match status" value="1"/>
</dbReference>
<feature type="transmembrane region" description="Helical" evidence="5">
    <location>
        <begin position="35"/>
        <end position="63"/>
    </location>
</feature>
<feature type="transmembrane region" description="Helical" evidence="5">
    <location>
        <begin position="108"/>
        <end position="128"/>
    </location>
</feature>
<evidence type="ECO:0000256" key="4">
    <source>
        <dbReference type="ARBA" id="ARBA00023136"/>
    </source>
</evidence>
<dbReference type="Proteomes" id="UP001303946">
    <property type="component" value="Chromosome"/>
</dbReference>
<reference evidence="7 8" key="1">
    <citation type="submission" date="2023-10" db="EMBL/GenBank/DDBJ databases">
        <title>Bacteria for the degradation of biodegradable plastic PBAT(Polybutylene adipate terephthalate).</title>
        <authorList>
            <person name="Weon H.-Y."/>
            <person name="Yeon J."/>
        </authorList>
    </citation>
    <scope>NUCLEOTIDE SEQUENCE [LARGE SCALE GENOMIC DNA]</scope>
    <source>
        <strain evidence="7 8">SBD 7-3</strain>
    </source>
</reference>
<dbReference type="RefSeq" id="WP_316701032.1">
    <property type="nucleotide sequence ID" value="NZ_CP136336.1"/>
</dbReference>
<dbReference type="EMBL" id="CP136336">
    <property type="protein sequence ID" value="WOB08308.1"/>
    <property type="molecule type" value="Genomic_DNA"/>
</dbReference>
<comment type="subcellular location">
    <subcellularLocation>
        <location evidence="1">Membrane</location>
        <topology evidence="1">Multi-pass membrane protein</topology>
    </subcellularLocation>
</comment>
<evidence type="ECO:0000313" key="7">
    <source>
        <dbReference type="EMBL" id="WOB08308.1"/>
    </source>
</evidence>
<evidence type="ECO:0000256" key="3">
    <source>
        <dbReference type="ARBA" id="ARBA00022989"/>
    </source>
</evidence>
<dbReference type="InterPro" id="IPR006977">
    <property type="entry name" value="Yip1_dom"/>
</dbReference>
<sequence>MNLVQRVQDILLRPTTTWPAIEQEPADVASLYTRYVLILAAIPAVAGFIGMTLIGVGGFGMHIRVPFMWGLTNMVVSYVLSLVMVFVIALIVDALAPNFGGTKSQINALKLVAYGATAGFVGGIFGLIPSLSVLGLLAALYSIYLVYTGLPVLMKCPPGKAAGYTAVVVVCGIVAGIVIGAISAAVTPSRGLGRMGGMHGERDVTITTPKGEVTLDTSKLDEMAKRMEEAGKRMEAAQKSGDSAAAGKAMSEMVGAMAGATGEALPPQELKALLPESLGSLRRDSIEAQSNQAMGVAGSSAKARYTDGSQRVDLSITDLGGMAGIAALAGWAGTTLDKETDTAIERVYKQGNRTVREKHRKDGSHGEVTVLLANGVVVEADGRKVEPAALKAIVEGLDLARLESMKRPAKS</sequence>
<keyword evidence="2 5" id="KW-0812">Transmembrane</keyword>
<evidence type="ECO:0000313" key="8">
    <source>
        <dbReference type="Proteomes" id="UP001303946"/>
    </source>
</evidence>
<protein>
    <submittedName>
        <fullName evidence="7">Yip1 family protein</fullName>
    </submittedName>
</protein>
<keyword evidence="3 5" id="KW-1133">Transmembrane helix</keyword>
<feature type="transmembrane region" description="Helical" evidence="5">
    <location>
        <begin position="75"/>
        <end position="96"/>
    </location>
</feature>
<evidence type="ECO:0000259" key="6">
    <source>
        <dbReference type="Pfam" id="PF04893"/>
    </source>
</evidence>
<evidence type="ECO:0000256" key="5">
    <source>
        <dbReference type="SAM" id="Phobius"/>
    </source>
</evidence>